<evidence type="ECO:0000313" key="2">
    <source>
        <dbReference type="Proteomes" id="UP000316882"/>
    </source>
</evidence>
<dbReference type="AlphaFoldDB" id="A0A4Y3PNH0"/>
<name>A0A4Y3PNH0_BREPA</name>
<dbReference type="EMBL" id="BJMH01000029">
    <property type="protein sequence ID" value="GEB34874.1"/>
    <property type="molecule type" value="Genomic_DNA"/>
</dbReference>
<dbReference type="Pfam" id="PF14025">
    <property type="entry name" value="DUF4241"/>
    <property type="match status" value="1"/>
</dbReference>
<dbReference type="Proteomes" id="UP000316882">
    <property type="component" value="Unassembled WGS sequence"/>
</dbReference>
<accession>A0A4Y3PNH0</accession>
<reference evidence="1 2" key="1">
    <citation type="submission" date="2019-06" db="EMBL/GenBank/DDBJ databases">
        <title>Whole genome shotgun sequence of Brevibacillus parabrevis NBRC 12334.</title>
        <authorList>
            <person name="Hosoyama A."/>
            <person name="Uohara A."/>
            <person name="Ohji S."/>
            <person name="Ichikawa N."/>
        </authorList>
    </citation>
    <scope>NUCLEOTIDE SEQUENCE [LARGE SCALE GENOMIC DNA]</scope>
    <source>
        <strain evidence="1 2">NBRC 12334</strain>
    </source>
</reference>
<organism evidence="1 2">
    <name type="scientific">Brevibacillus parabrevis</name>
    <dbReference type="NCBI Taxonomy" id="54914"/>
    <lineage>
        <taxon>Bacteria</taxon>
        <taxon>Bacillati</taxon>
        <taxon>Bacillota</taxon>
        <taxon>Bacilli</taxon>
        <taxon>Bacillales</taxon>
        <taxon>Paenibacillaceae</taxon>
        <taxon>Brevibacillus</taxon>
    </lineage>
</organism>
<protein>
    <recommendedName>
        <fullName evidence="3">DUF4241 domain-containing protein</fullName>
    </recommendedName>
</protein>
<dbReference type="InterPro" id="IPR025335">
    <property type="entry name" value="DUF4241"/>
</dbReference>
<dbReference type="STRING" id="54914.AV540_03130"/>
<evidence type="ECO:0000313" key="1">
    <source>
        <dbReference type="EMBL" id="GEB34874.1"/>
    </source>
</evidence>
<sequence>MREHYPDFFESAFAAGFRTEQDGYEYRLFRQDIGQLQIQTGKIVANDPLVMFETEPFTETFPTGSFPVQLAIAQVQHLGEAKSPEEELEPDERVALARIVFADKPVVSWKMAVWENSDVSQLAPHEFFGYGVDAGTGCFMDEVACKQLESKMEQDDTYFETLMEEMDQTYKHTRNWLVKDMGDGANIAMFSSGWGDGSYASYIGYDADGKIVRLLTDFYVVGWMESPEEE</sequence>
<evidence type="ECO:0008006" key="3">
    <source>
        <dbReference type="Google" id="ProtNLM"/>
    </source>
</evidence>
<comment type="caution">
    <text evidence="1">The sequence shown here is derived from an EMBL/GenBank/DDBJ whole genome shotgun (WGS) entry which is preliminary data.</text>
</comment>
<gene>
    <name evidence="1" type="ORF">BPA01_44540</name>
</gene>
<keyword evidence="2" id="KW-1185">Reference proteome</keyword>
<dbReference type="RefSeq" id="WP_122966506.1">
    <property type="nucleotide sequence ID" value="NZ_BJMH01000029.1"/>
</dbReference>
<proteinExistence type="predicted"/>